<comment type="catalytic activity">
    <reaction evidence="10">
        <text>adenylyl-molybdopterin + molybdate = Mo-molybdopterin + AMP + H(+)</text>
        <dbReference type="Rhea" id="RHEA:35047"/>
        <dbReference type="ChEBI" id="CHEBI:15378"/>
        <dbReference type="ChEBI" id="CHEBI:36264"/>
        <dbReference type="ChEBI" id="CHEBI:62727"/>
        <dbReference type="ChEBI" id="CHEBI:71302"/>
        <dbReference type="ChEBI" id="CHEBI:456215"/>
        <dbReference type="EC" id="2.10.1.1"/>
    </reaction>
</comment>
<dbReference type="NCBIfam" id="NF045515">
    <property type="entry name" value="Glp_gephyrin"/>
    <property type="match status" value="1"/>
</dbReference>
<evidence type="ECO:0000256" key="3">
    <source>
        <dbReference type="ARBA" id="ARBA00005046"/>
    </source>
</evidence>
<dbReference type="GO" id="GO:0005829">
    <property type="term" value="C:cytosol"/>
    <property type="evidence" value="ECO:0007669"/>
    <property type="project" value="TreeGrafter"/>
</dbReference>
<evidence type="ECO:0000256" key="6">
    <source>
        <dbReference type="ARBA" id="ARBA00022679"/>
    </source>
</evidence>
<keyword evidence="5 11" id="KW-0500">Molybdenum</keyword>
<dbReference type="AlphaFoldDB" id="D7BJX2"/>
<evidence type="ECO:0000256" key="11">
    <source>
        <dbReference type="RuleBase" id="RU365090"/>
    </source>
</evidence>
<dbReference type="FunFam" id="3.40.980.10:FF:000004">
    <property type="entry name" value="Molybdopterin molybdenumtransferase"/>
    <property type="match status" value="1"/>
</dbReference>
<dbReference type="SMART" id="SM00852">
    <property type="entry name" value="MoCF_biosynth"/>
    <property type="match status" value="1"/>
</dbReference>
<keyword evidence="8 11" id="KW-0460">Magnesium</keyword>
<evidence type="ECO:0000256" key="8">
    <source>
        <dbReference type="ARBA" id="ARBA00022842"/>
    </source>
</evidence>
<evidence type="ECO:0000313" key="13">
    <source>
        <dbReference type="EMBL" id="ADH92952.1"/>
    </source>
</evidence>
<dbReference type="NCBIfam" id="TIGR00177">
    <property type="entry name" value="molyb_syn"/>
    <property type="match status" value="1"/>
</dbReference>
<comment type="pathway">
    <text evidence="3 11">Cofactor biosynthesis; molybdopterin biosynthesis.</text>
</comment>
<dbReference type="InterPro" id="IPR038987">
    <property type="entry name" value="MoeA-like"/>
</dbReference>
<dbReference type="HOGENOM" id="CLU_010186_7_0_11"/>
<protein>
    <recommendedName>
        <fullName evidence="11">Molybdopterin molybdenumtransferase</fullName>
        <ecNumber evidence="11">2.10.1.1</ecNumber>
    </recommendedName>
</protein>
<accession>D7BJX2</accession>
<dbReference type="GO" id="GO:0006777">
    <property type="term" value="P:Mo-molybdopterin cofactor biosynthetic process"/>
    <property type="evidence" value="ECO:0007669"/>
    <property type="project" value="UniProtKB-UniRule"/>
</dbReference>
<evidence type="ECO:0000256" key="5">
    <source>
        <dbReference type="ARBA" id="ARBA00022505"/>
    </source>
</evidence>
<dbReference type="KEGG" id="ahe:Arch_1247"/>
<dbReference type="GO" id="GO:0061599">
    <property type="term" value="F:molybdopterin molybdotransferase activity"/>
    <property type="evidence" value="ECO:0007669"/>
    <property type="project" value="UniProtKB-UniRule"/>
</dbReference>
<dbReference type="InterPro" id="IPR036135">
    <property type="entry name" value="MoeA_linker/N_sf"/>
</dbReference>
<evidence type="ECO:0000256" key="2">
    <source>
        <dbReference type="ARBA" id="ARBA00002901"/>
    </source>
</evidence>
<dbReference type="Proteomes" id="UP000000376">
    <property type="component" value="Chromosome"/>
</dbReference>
<dbReference type="OrthoDB" id="9804758at2"/>
<dbReference type="PANTHER" id="PTHR10192">
    <property type="entry name" value="MOLYBDOPTERIN BIOSYNTHESIS PROTEIN"/>
    <property type="match status" value="1"/>
</dbReference>
<dbReference type="Pfam" id="PF00994">
    <property type="entry name" value="MoCF_biosynth"/>
    <property type="match status" value="1"/>
</dbReference>
<evidence type="ECO:0000256" key="4">
    <source>
        <dbReference type="ARBA" id="ARBA00010763"/>
    </source>
</evidence>
<evidence type="ECO:0000256" key="9">
    <source>
        <dbReference type="ARBA" id="ARBA00023150"/>
    </source>
</evidence>
<name>D7BJX2_ARCHD</name>
<dbReference type="FunFam" id="2.170.190.11:FF:000001">
    <property type="entry name" value="Molybdopterin molybdenumtransferase"/>
    <property type="match status" value="1"/>
</dbReference>
<dbReference type="Gene3D" id="2.40.340.10">
    <property type="entry name" value="MoeA, C-terminal, domain IV"/>
    <property type="match status" value="1"/>
</dbReference>
<keyword evidence="9 11" id="KW-0501">Molybdenum cofactor biosynthesis</keyword>
<sequence length="403" mass="41888">MKTVEEHYNDVLKLGKPTAPVSIDLCHIQGHVLAENIMAKCAIPPFTNSAMDGFAVRATDVVANTPLIVIDDVPAGGISEKTVEPGTAIRIMTGAPLPAGADSVLKVEDTENGMANMAAVPPISVTPTAEVKQGTNVRHAGEDTQVGDLVFTPGTILTPAHVSALSALGYGSVQVYRQLTVGILATGKELKAAGEPLEPGTIPDSNSYLVSGLCQNAGARTKTVSLHSDEPEDFTRAFSQLASSCDLIVTTGGVSAGAFDVVKSMLKEHGVHFDKVAMQPGKPQGYGTFNGTPVLCLPGNPVSVFVSLHLFALPLLKKMHGQIPVAYANRFTIGIAGDTWKHKTGRDQFLPAKLGAAGVIPASAGGSGSHLVGSLPRAQFLALTPSEKPVVLPGDTVQILPFL</sequence>
<gene>
    <name evidence="13" type="ordered locus">Arch_1247</name>
</gene>
<dbReference type="EMBL" id="CP002045">
    <property type="protein sequence ID" value="ADH92952.1"/>
    <property type="molecule type" value="Genomic_DNA"/>
</dbReference>
<dbReference type="eggNOG" id="COG0303">
    <property type="taxonomic scope" value="Bacteria"/>
</dbReference>
<dbReference type="EC" id="2.10.1.1" evidence="11"/>
<dbReference type="PANTHER" id="PTHR10192:SF5">
    <property type="entry name" value="GEPHYRIN"/>
    <property type="match status" value="1"/>
</dbReference>
<comment type="similarity">
    <text evidence="4 11">Belongs to the MoeA family.</text>
</comment>
<keyword evidence="7 11" id="KW-0479">Metal-binding</keyword>
<dbReference type="UniPathway" id="UPA00344"/>
<comment type="cofactor">
    <cofactor evidence="1 11">
        <name>Mg(2+)</name>
        <dbReference type="ChEBI" id="CHEBI:18420"/>
    </cofactor>
</comment>
<feature type="domain" description="MoaB/Mog" evidence="12">
    <location>
        <begin position="182"/>
        <end position="318"/>
    </location>
</feature>
<dbReference type="InterPro" id="IPR036425">
    <property type="entry name" value="MoaB/Mog-like_dom_sf"/>
</dbReference>
<dbReference type="Gene3D" id="3.40.980.10">
    <property type="entry name" value="MoaB/Mog-like domain"/>
    <property type="match status" value="1"/>
</dbReference>
<keyword evidence="6 11" id="KW-0808">Transferase</keyword>
<evidence type="ECO:0000259" key="12">
    <source>
        <dbReference type="SMART" id="SM00852"/>
    </source>
</evidence>
<dbReference type="Gene3D" id="2.170.190.11">
    <property type="entry name" value="Molybdopterin biosynthesis moea protein, domain 3"/>
    <property type="match status" value="1"/>
</dbReference>
<dbReference type="SUPFAM" id="SSF63867">
    <property type="entry name" value="MoeA C-terminal domain-like"/>
    <property type="match status" value="1"/>
</dbReference>
<comment type="function">
    <text evidence="2 11">Catalyzes the insertion of molybdate into adenylated molybdopterin with the concomitant release of AMP.</text>
</comment>
<evidence type="ECO:0000313" key="14">
    <source>
        <dbReference type="Proteomes" id="UP000000376"/>
    </source>
</evidence>
<organism evidence="13 14">
    <name type="scientific">Arcanobacterium haemolyticum (strain ATCC 9345 / DSM 20595 / CCM 5947 / CCUG 17215 / LMG 16163 / NBRC 15585 / NCTC 8452 / 11018)</name>
    <dbReference type="NCBI Taxonomy" id="644284"/>
    <lineage>
        <taxon>Bacteria</taxon>
        <taxon>Bacillati</taxon>
        <taxon>Actinomycetota</taxon>
        <taxon>Actinomycetes</taxon>
        <taxon>Actinomycetales</taxon>
        <taxon>Actinomycetaceae</taxon>
        <taxon>Arcanobacterium</taxon>
    </lineage>
</organism>
<reference evidence="13 14" key="1">
    <citation type="journal article" date="2010" name="Stand. Genomic Sci.">
        <title>Complete genome sequence of Arcanobacterium haemolyticum type strain (11018).</title>
        <authorList>
            <person name="Yasawong M."/>
            <person name="Teshima H."/>
            <person name="Lapidus A."/>
            <person name="Nolan M."/>
            <person name="Lucas S."/>
            <person name="Glavina Del Rio T."/>
            <person name="Tice H."/>
            <person name="Cheng J."/>
            <person name="Bruce D."/>
            <person name="Detter C."/>
            <person name="Tapia R."/>
            <person name="Han C."/>
            <person name="Goodwin L."/>
            <person name="Pitluck S."/>
            <person name="Liolios K."/>
            <person name="Ivanova N."/>
            <person name="Mavromatis K."/>
            <person name="Mikhailova N."/>
            <person name="Pati A."/>
            <person name="Chen A."/>
            <person name="Palaniappan K."/>
            <person name="Land M."/>
            <person name="Hauser L."/>
            <person name="Chang Y."/>
            <person name="Jeffries C."/>
            <person name="Rohde M."/>
            <person name="Sikorski J."/>
            <person name="Pukall R."/>
            <person name="Goker M."/>
            <person name="Woyke T."/>
            <person name="Bristow J."/>
            <person name="Eisen J."/>
            <person name="Markowitz V."/>
            <person name="Hugenholtz P."/>
            <person name="Kyrpides N."/>
            <person name="Klenk H."/>
        </authorList>
    </citation>
    <scope>NUCLEOTIDE SEQUENCE [LARGE SCALE GENOMIC DNA]</scope>
    <source>
        <strain evidence="14">ATCC 9345 / DSM 20595 / CCUG 17215 / LMG 16163 / NBRC 15585 / NCTC 8452 / 11018</strain>
    </source>
</reference>
<dbReference type="InterPro" id="IPR036688">
    <property type="entry name" value="MoeA_C_domain_IV_sf"/>
</dbReference>
<dbReference type="STRING" id="644284.Arch_1247"/>
<evidence type="ECO:0000256" key="7">
    <source>
        <dbReference type="ARBA" id="ARBA00022723"/>
    </source>
</evidence>
<dbReference type="GO" id="GO:0046872">
    <property type="term" value="F:metal ion binding"/>
    <property type="evidence" value="ECO:0007669"/>
    <property type="project" value="UniProtKB-UniRule"/>
</dbReference>
<dbReference type="Pfam" id="PF03453">
    <property type="entry name" value="MoeA_N"/>
    <property type="match status" value="1"/>
</dbReference>
<evidence type="ECO:0000256" key="1">
    <source>
        <dbReference type="ARBA" id="ARBA00001946"/>
    </source>
</evidence>
<dbReference type="InterPro" id="IPR001453">
    <property type="entry name" value="MoaB/Mog_dom"/>
</dbReference>
<dbReference type="SUPFAM" id="SSF63882">
    <property type="entry name" value="MoeA N-terminal region -like"/>
    <property type="match status" value="1"/>
</dbReference>
<dbReference type="Gene3D" id="3.90.105.10">
    <property type="entry name" value="Molybdopterin biosynthesis moea protein, domain 2"/>
    <property type="match status" value="1"/>
</dbReference>
<dbReference type="SUPFAM" id="SSF53218">
    <property type="entry name" value="Molybdenum cofactor biosynthesis proteins"/>
    <property type="match status" value="1"/>
</dbReference>
<evidence type="ECO:0000256" key="10">
    <source>
        <dbReference type="ARBA" id="ARBA00047317"/>
    </source>
</evidence>
<dbReference type="CDD" id="cd00887">
    <property type="entry name" value="MoeA"/>
    <property type="match status" value="1"/>
</dbReference>
<proteinExistence type="inferred from homology"/>
<keyword evidence="14" id="KW-1185">Reference proteome</keyword>
<dbReference type="InterPro" id="IPR005110">
    <property type="entry name" value="MoeA_linker/N"/>
</dbReference>